<dbReference type="Proteomes" id="UP000515264">
    <property type="component" value="Chromosome 1"/>
</dbReference>
<keyword evidence="5" id="KW-1185">Reference proteome</keyword>
<dbReference type="AlphaFoldDB" id="A0A1N6M813"/>
<evidence type="ECO:0000256" key="1">
    <source>
        <dbReference type="SAM" id="MobiDB-lite"/>
    </source>
</evidence>
<dbReference type="InterPro" id="IPR023346">
    <property type="entry name" value="Lysozyme-like_dom_sf"/>
</dbReference>
<reference evidence="3 4" key="1">
    <citation type="submission" date="2016-12" db="EMBL/GenBank/DDBJ databases">
        <authorList>
            <person name="Song W.-J."/>
            <person name="Kurnit D.M."/>
        </authorList>
    </citation>
    <scope>NUCLEOTIDE SEQUENCE [LARGE SCALE GENOMIC DNA]</scope>
    <source>
        <strain evidence="3 4">CECT 9026</strain>
    </source>
</reference>
<feature type="compositionally biased region" description="Basic and acidic residues" evidence="1">
    <location>
        <begin position="107"/>
        <end position="124"/>
    </location>
</feature>
<reference evidence="2" key="2">
    <citation type="submission" date="2019-11" db="EMBL/GenBank/DDBJ databases">
        <authorList>
            <person name="January G."/>
            <person name="Bunk B."/>
        </authorList>
    </citation>
    <scope>NUCLEOTIDE SEQUENCE</scope>
    <source>
        <strain evidence="2">3.6</strain>
    </source>
</reference>
<evidence type="ECO:0000313" key="5">
    <source>
        <dbReference type="Proteomes" id="UP000515264"/>
    </source>
</evidence>
<evidence type="ECO:0000313" key="4">
    <source>
        <dbReference type="Proteomes" id="UP000184774"/>
    </source>
</evidence>
<dbReference type="OrthoDB" id="1242806at2"/>
<gene>
    <name evidence="3" type="ORF">VSP9026_03328</name>
    <name evidence="2" type="ORF">Vspart_01451</name>
</gene>
<dbReference type="EMBL" id="CP046268">
    <property type="protein sequence ID" value="QMV14198.1"/>
    <property type="molecule type" value="Genomic_DNA"/>
</dbReference>
<dbReference type="SUPFAM" id="SSF53955">
    <property type="entry name" value="Lysozyme-like"/>
    <property type="match status" value="1"/>
</dbReference>
<sequence>MKEKWEHKFKCACSRDLTVDEVKLIVKVLRKSEYKKSLDLFDDSSCNIPDKDKTYEKFTEELNKTFSKYKINTCIRKIHFLAQIYHESSRLKKTVEDGNGDQYDPENNVKAEKHGNTKAGDGKKYRGRGLM</sequence>
<proteinExistence type="predicted"/>
<reference evidence="2 5" key="3">
    <citation type="journal article" date="2020" name="J. Nat. Prod.">
        <title>Genomics-Metabolomics Profiling Disclosed Marine Vibrio spartinae 3.6 as a Producer of a New Branched Side Chain Prodigiosin.</title>
        <authorList>
            <person name="Vitale G.A."/>
            <person name="Sciarretta M."/>
            <person name="Palma Esposito F."/>
            <person name="January G.G."/>
            <person name="Giaccio M."/>
            <person name="Bunk B."/>
            <person name="Sproer C."/>
            <person name="Bajerski F."/>
            <person name="Power D."/>
            <person name="Festa C."/>
            <person name="Monti M.C."/>
            <person name="D'Auria M.V."/>
            <person name="de Pascale D."/>
        </authorList>
    </citation>
    <scope>NUCLEOTIDE SEQUENCE [LARGE SCALE GENOMIC DNA]</scope>
    <source>
        <strain evidence="2 5">3.6</strain>
    </source>
</reference>
<organism evidence="3 4">
    <name type="scientific">Vibrio spartinae</name>
    <dbReference type="NCBI Taxonomy" id="1918945"/>
    <lineage>
        <taxon>Bacteria</taxon>
        <taxon>Pseudomonadati</taxon>
        <taxon>Pseudomonadota</taxon>
        <taxon>Gammaproteobacteria</taxon>
        <taxon>Vibrionales</taxon>
        <taxon>Vibrionaceae</taxon>
        <taxon>Vibrio</taxon>
    </lineage>
</organism>
<dbReference type="Proteomes" id="UP000184774">
    <property type="component" value="Unassembled WGS sequence"/>
</dbReference>
<feature type="region of interest" description="Disordered" evidence="1">
    <location>
        <begin position="93"/>
        <end position="131"/>
    </location>
</feature>
<name>A0A1N6M813_9VIBR</name>
<evidence type="ECO:0000313" key="2">
    <source>
        <dbReference type="EMBL" id="QMV14198.1"/>
    </source>
</evidence>
<evidence type="ECO:0000313" key="3">
    <source>
        <dbReference type="EMBL" id="SIO95581.1"/>
    </source>
</evidence>
<dbReference type="EMBL" id="FSSB01000020">
    <property type="protein sequence ID" value="SIO95581.1"/>
    <property type="molecule type" value="Genomic_DNA"/>
</dbReference>
<accession>A0A1N6M813</accession>
<dbReference type="Gene3D" id="1.10.530.10">
    <property type="match status" value="1"/>
</dbReference>
<protein>
    <submittedName>
        <fullName evidence="2">Chitinase</fullName>
    </submittedName>
</protein>
<dbReference type="RefSeq" id="WP_074374084.1">
    <property type="nucleotide sequence ID" value="NZ_AP024907.1"/>
</dbReference>